<dbReference type="AlphaFoldDB" id="A0A9J6C0X9"/>
<accession>A0A9J6C0X9</accession>
<evidence type="ECO:0000313" key="2">
    <source>
        <dbReference type="EMBL" id="KAG5675142.1"/>
    </source>
</evidence>
<comment type="caution">
    <text evidence="2">The sequence shown here is derived from an EMBL/GenBank/DDBJ whole genome shotgun (WGS) entry which is preliminary data.</text>
</comment>
<dbReference type="GO" id="GO:0006508">
    <property type="term" value="P:proteolysis"/>
    <property type="evidence" value="ECO:0007669"/>
    <property type="project" value="InterPro"/>
</dbReference>
<evidence type="ECO:0000259" key="1">
    <source>
        <dbReference type="PROSITE" id="PS51700"/>
    </source>
</evidence>
<gene>
    <name evidence="2" type="ORF">PVAND_005070</name>
</gene>
<name>A0A9J6C0X9_POLVA</name>
<keyword evidence="3" id="KW-1185">Reference proteome</keyword>
<dbReference type="InterPro" id="IPR030397">
    <property type="entry name" value="SEPARIN_core_dom"/>
</dbReference>
<feature type="domain" description="Peptidase C50" evidence="1">
    <location>
        <begin position="403"/>
        <end position="498"/>
    </location>
</feature>
<dbReference type="Proteomes" id="UP001107558">
    <property type="component" value="Chromosome 2"/>
</dbReference>
<proteinExistence type="predicted"/>
<reference evidence="2" key="1">
    <citation type="submission" date="2021-03" db="EMBL/GenBank/DDBJ databases">
        <title>Chromosome level genome of the anhydrobiotic midge Polypedilum vanderplanki.</title>
        <authorList>
            <person name="Yoshida Y."/>
            <person name="Kikawada T."/>
            <person name="Gusev O."/>
        </authorList>
    </citation>
    <scope>NUCLEOTIDE SEQUENCE</scope>
    <source>
        <strain evidence="2">NIAS01</strain>
        <tissue evidence="2">Whole body or cell culture</tissue>
    </source>
</reference>
<dbReference type="OrthoDB" id="10255632at2759"/>
<dbReference type="EMBL" id="JADBJN010000002">
    <property type="protein sequence ID" value="KAG5675142.1"/>
    <property type="molecule type" value="Genomic_DNA"/>
</dbReference>
<dbReference type="GO" id="GO:0004197">
    <property type="term" value="F:cysteine-type endopeptidase activity"/>
    <property type="evidence" value="ECO:0007669"/>
    <property type="project" value="InterPro"/>
</dbReference>
<organism evidence="2 3">
    <name type="scientific">Polypedilum vanderplanki</name>
    <name type="common">Sleeping chironomid midge</name>
    <dbReference type="NCBI Taxonomy" id="319348"/>
    <lineage>
        <taxon>Eukaryota</taxon>
        <taxon>Metazoa</taxon>
        <taxon>Ecdysozoa</taxon>
        <taxon>Arthropoda</taxon>
        <taxon>Hexapoda</taxon>
        <taxon>Insecta</taxon>
        <taxon>Pterygota</taxon>
        <taxon>Neoptera</taxon>
        <taxon>Endopterygota</taxon>
        <taxon>Diptera</taxon>
        <taxon>Nematocera</taxon>
        <taxon>Chironomoidea</taxon>
        <taxon>Chironomidae</taxon>
        <taxon>Chironominae</taxon>
        <taxon>Polypedilum</taxon>
        <taxon>Polypedilum</taxon>
    </lineage>
</organism>
<sequence length="609" mass="70980">MPRNRTTSDSHQPILQDTDCYTSESTIINIPAIKQIFLQRAWEFIQQRNEKYAIFYQTISFCLTSTTSQQQQFCDKNENNDAISSYVEKIIKELNYDNNSSIDNPSLYYSNEDINKYLEKEISSTCRSSFPKEWTVIQLSKNFNPYVLSSKHEEIMCYNTGISMTIFKHSAVKDMMLLEIKKQLQLENLFEKSYKLPRKITDSISFTKFANIASESEKQEYMEKYVRDKKDIENYVQEVINLLTLFIGPWICVLTGNFKSRKSIETENEIRKKIYEFVSKRNYTEYQEKLIHLIARRTDLLTHQQIFVAITYILRDKSNLGYNDVDLNDLYDYLTWIKQEYKYDDVSTHPCILIIDELLDHMPFEMINTQQEYTRVCSFSNLKRLWSNHRNSMDNSGNIITTLNKCQAIVNPDGSLREMEDRLKNFYNYWLPSFKLSCNSPISKESFHEYLTQNDVLVYSGHGSGINYSITNMYHLKSKAIVFLFGCGSTSLFSTGLNSEMKGAHIYYHIGNAPTVIGFLYTVSDFPTDLCTTKILSSWIRTSAKPHWQLIDRTQWKKNGNLAFTRVCEVFSSDSLTEVITKMHSDTELPLSLRASLVYRGLPVVASSK</sequence>
<dbReference type="PROSITE" id="PS51700">
    <property type="entry name" value="SEPARIN"/>
    <property type="match status" value="1"/>
</dbReference>
<protein>
    <recommendedName>
        <fullName evidence="1">Peptidase C50 domain-containing protein</fullName>
    </recommendedName>
</protein>
<evidence type="ECO:0000313" key="3">
    <source>
        <dbReference type="Proteomes" id="UP001107558"/>
    </source>
</evidence>
<dbReference type="Pfam" id="PF03568">
    <property type="entry name" value="Separin_C"/>
    <property type="match status" value="1"/>
</dbReference>